<keyword evidence="1" id="KW-0547">Nucleotide-binding</keyword>
<proteinExistence type="predicted"/>
<dbReference type="Pfam" id="PF00005">
    <property type="entry name" value="ABC_tran"/>
    <property type="match status" value="1"/>
</dbReference>
<reference evidence="4 5" key="1">
    <citation type="submission" date="2021-10" db="EMBL/GenBank/DDBJ databases">
        <title>The diversity and Nitrogen Metabolism of Culturable Nitrate-Utilizing Bacteria Within the Oxygen Minimum Zone of the Changjiang (Yangtze River)Estuary.</title>
        <authorList>
            <person name="Zhang D."/>
            <person name="Zheng J."/>
            <person name="Liu S."/>
            <person name="He W."/>
        </authorList>
    </citation>
    <scope>NUCLEOTIDE SEQUENCE [LARGE SCALE GENOMIC DNA]</scope>
    <source>
        <strain evidence="4 5">FXH275-2</strain>
    </source>
</reference>
<dbReference type="SMART" id="SM00382">
    <property type="entry name" value="AAA"/>
    <property type="match status" value="1"/>
</dbReference>
<dbReference type="Proteomes" id="UP001198830">
    <property type="component" value="Unassembled WGS sequence"/>
</dbReference>
<evidence type="ECO:0000313" key="4">
    <source>
        <dbReference type="EMBL" id="MCC4232761.1"/>
    </source>
</evidence>
<feature type="domain" description="ABC transporter" evidence="3">
    <location>
        <begin position="1"/>
        <end position="205"/>
    </location>
</feature>
<protein>
    <submittedName>
        <fullName evidence="4">ATP-binding cassette domain-containing protein</fullName>
    </submittedName>
</protein>
<dbReference type="SUPFAM" id="SSF52540">
    <property type="entry name" value="P-loop containing nucleoside triphosphate hydrolases"/>
    <property type="match status" value="1"/>
</dbReference>
<keyword evidence="2 4" id="KW-0067">ATP-binding</keyword>
<dbReference type="InterPro" id="IPR050334">
    <property type="entry name" value="Molybdenum_import_ModC"/>
</dbReference>
<evidence type="ECO:0000256" key="1">
    <source>
        <dbReference type="ARBA" id="ARBA00022741"/>
    </source>
</evidence>
<dbReference type="InterPro" id="IPR003439">
    <property type="entry name" value="ABC_transporter-like_ATP-bd"/>
</dbReference>
<dbReference type="InterPro" id="IPR027417">
    <property type="entry name" value="P-loop_NTPase"/>
</dbReference>
<evidence type="ECO:0000313" key="5">
    <source>
        <dbReference type="Proteomes" id="UP001198830"/>
    </source>
</evidence>
<sequence length="205" mass="22874">MSFDLRLRRRLGDRTIALDYIADARLIALTGPSGVGKTSILNMVAGLLAPDEGHIRIDGETLFDSASGIDRPAADRHAGYLFQDLRLFPHMRVDRNLRYGRRPGGALSEEDVLAFLGIGHLLHRMPSTLSGGEAQRVAIGRALLSAPRFLLMDEPLTGVDRARRAEILHLIERVRDELRLPILYVTHDLREAERLADRIVEMPEG</sequence>
<organism evidence="4 5">
    <name type="scientific">Sphingobium soli</name>
    <dbReference type="NCBI Taxonomy" id="1591116"/>
    <lineage>
        <taxon>Bacteria</taxon>
        <taxon>Pseudomonadati</taxon>
        <taxon>Pseudomonadota</taxon>
        <taxon>Alphaproteobacteria</taxon>
        <taxon>Sphingomonadales</taxon>
        <taxon>Sphingomonadaceae</taxon>
        <taxon>Sphingobium</taxon>
    </lineage>
</organism>
<dbReference type="PROSITE" id="PS00211">
    <property type="entry name" value="ABC_TRANSPORTER_1"/>
    <property type="match status" value="1"/>
</dbReference>
<dbReference type="PROSITE" id="PS50893">
    <property type="entry name" value="ABC_TRANSPORTER_2"/>
    <property type="match status" value="1"/>
</dbReference>
<name>A0ABS8H386_9SPHN</name>
<dbReference type="InterPro" id="IPR003593">
    <property type="entry name" value="AAA+_ATPase"/>
</dbReference>
<dbReference type="Gene3D" id="3.40.50.300">
    <property type="entry name" value="P-loop containing nucleotide triphosphate hydrolases"/>
    <property type="match status" value="1"/>
</dbReference>
<comment type="caution">
    <text evidence="4">The sequence shown here is derived from an EMBL/GenBank/DDBJ whole genome shotgun (WGS) entry which is preliminary data.</text>
</comment>
<dbReference type="PANTHER" id="PTHR43514">
    <property type="entry name" value="ABC TRANSPORTER I FAMILY MEMBER 10"/>
    <property type="match status" value="1"/>
</dbReference>
<evidence type="ECO:0000256" key="2">
    <source>
        <dbReference type="ARBA" id="ARBA00022840"/>
    </source>
</evidence>
<dbReference type="PANTHER" id="PTHR43514:SF4">
    <property type="entry name" value="ABC TRANSPORTER I FAMILY MEMBER 10"/>
    <property type="match status" value="1"/>
</dbReference>
<evidence type="ECO:0000259" key="3">
    <source>
        <dbReference type="PROSITE" id="PS50893"/>
    </source>
</evidence>
<gene>
    <name evidence="4" type="ORF">LL253_08655</name>
</gene>
<keyword evidence="5" id="KW-1185">Reference proteome</keyword>
<dbReference type="GO" id="GO:0005524">
    <property type="term" value="F:ATP binding"/>
    <property type="evidence" value="ECO:0007669"/>
    <property type="project" value="UniProtKB-KW"/>
</dbReference>
<dbReference type="EMBL" id="JAJGNP010000005">
    <property type="protein sequence ID" value="MCC4232761.1"/>
    <property type="molecule type" value="Genomic_DNA"/>
</dbReference>
<accession>A0ABS8H386</accession>
<dbReference type="InterPro" id="IPR017871">
    <property type="entry name" value="ABC_transporter-like_CS"/>
</dbReference>
<dbReference type="RefSeq" id="WP_228226928.1">
    <property type="nucleotide sequence ID" value="NZ_JAJGNP010000005.1"/>
</dbReference>